<dbReference type="SUPFAM" id="SSF53850">
    <property type="entry name" value="Periplasmic binding protein-like II"/>
    <property type="match status" value="1"/>
</dbReference>
<dbReference type="SUPFAM" id="SSF46785">
    <property type="entry name" value="Winged helix' DNA-binding domain"/>
    <property type="match status" value="1"/>
</dbReference>
<dbReference type="PROSITE" id="PS50931">
    <property type="entry name" value="HTH_LYSR"/>
    <property type="match status" value="1"/>
</dbReference>
<proteinExistence type="inferred from homology"/>
<dbReference type="Proteomes" id="UP000199527">
    <property type="component" value="Unassembled WGS sequence"/>
</dbReference>
<dbReference type="Pfam" id="PF03466">
    <property type="entry name" value="LysR_substrate"/>
    <property type="match status" value="1"/>
</dbReference>
<dbReference type="PANTHER" id="PTHR30118">
    <property type="entry name" value="HTH-TYPE TRANSCRIPTIONAL REGULATOR LEUO-RELATED"/>
    <property type="match status" value="1"/>
</dbReference>
<reference evidence="7" key="1">
    <citation type="submission" date="2016-10" db="EMBL/GenBank/DDBJ databases">
        <authorList>
            <person name="Varghese N."/>
            <person name="Submissions S."/>
        </authorList>
    </citation>
    <scope>NUCLEOTIDE SEQUENCE [LARGE SCALE GENOMIC DNA]</scope>
    <source>
        <strain evidence="7">DSM 23317</strain>
    </source>
</reference>
<dbReference type="AlphaFoldDB" id="A0A1G8U9L6"/>
<protein>
    <submittedName>
        <fullName evidence="6">DNA-binding transcriptional regulator, LysR family</fullName>
    </submittedName>
</protein>
<evidence type="ECO:0000313" key="6">
    <source>
        <dbReference type="EMBL" id="SDJ50471.1"/>
    </source>
</evidence>
<dbReference type="InterPro" id="IPR036388">
    <property type="entry name" value="WH-like_DNA-bd_sf"/>
</dbReference>
<dbReference type="InterPro" id="IPR036390">
    <property type="entry name" value="WH_DNA-bd_sf"/>
</dbReference>
<keyword evidence="4" id="KW-0804">Transcription</keyword>
<sequence>MNDINNIDLNLLKSLQALLLECHVGRAAKRMHVTQSAMSHTLARLRDAFEDPLFVRTSKGLSPTPRAQQLGRQLEPLMADLTRLFDTPRFDPGNIRCRYRILSHDFIVQAYLAPQLNRIQRQAPEIQFELDTLGPEANDKLDQDQADLIIGAGLDARERFMQQRLVQEPIDCVLAANHPALEQWQLESLLAYPHITVGLLAEHNDPVSQASGGQARRRVAMITHNLQTQLPLLVDSSLIAFLPRSLATIGERQYGLSSRPSPVPLAPLTIRALWHQRRQHDHGHRWIRQQLFEGFNEATEC</sequence>
<dbReference type="Pfam" id="PF00126">
    <property type="entry name" value="HTH_1"/>
    <property type="match status" value="1"/>
</dbReference>
<dbReference type="InterPro" id="IPR005119">
    <property type="entry name" value="LysR_subst-bd"/>
</dbReference>
<evidence type="ECO:0000313" key="7">
    <source>
        <dbReference type="Proteomes" id="UP000199527"/>
    </source>
</evidence>
<dbReference type="OrthoDB" id="8557381at2"/>
<evidence type="ECO:0000256" key="1">
    <source>
        <dbReference type="ARBA" id="ARBA00009437"/>
    </source>
</evidence>
<dbReference type="Gene3D" id="3.40.190.10">
    <property type="entry name" value="Periplasmic binding protein-like II"/>
    <property type="match status" value="2"/>
</dbReference>
<dbReference type="RefSeq" id="WP_090365405.1">
    <property type="nucleotide sequence ID" value="NZ_FNEM01000009.1"/>
</dbReference>
<name>A0A1G8U9L6_9GAMM</name>
<gene>
    <name evidence="6" type="ORF">SAMN04488540_10918</name>
</gene>
<dbReference type="InterPro" id="IPR050389">
    <property type="entry name" value="LysR-type_TF"/>
</dbReference>
<accession>A0A1G8U9L6</accession>
<dbReference type="PRINTS" id="PR00039">
    <property type="entry name" value="HTHLYSR"/>
</dbReference>
<evidence type="ECO:0000259" key="5">
    <source>
        <dbReference type="PROSITE" id="PS50931"/>
    </source>
</evidence>
<keyword evidence="3 6" id="KW-0238">DNA-binding</keyword>
<evidence type="ECO:0000256" key="3">
    <source>
        <dbReference type="ARBA" id="ARBA00023125"/>
    </source>
</evidence>
<evidence type="ECO:0000256" key="2">
    <source>
        <dbReference type="ARBA" id="ARBA00023015"/>
    </source>
</evidence>
<feature type="domain" description="HTH lysR-type" evidence="5">
    <location>
        <begin position="7"/>
        <end position="64"/>
    </location>
</feature>
<evidence type="ECO:0000256" key="4">
    <source>
        <dbReference type="ARBA" id="ARBA00023163"/>
    </source>
</evidence>
<dbReference type="Gene3D" id="1.10.10.10">
    <property type="entry name" value="Winged helix-like DNA-binding domain superfamily/Winged helix DNA-binding domain"/>
    <property type="match status" value="1"/>
</dbReference>
<keyword evidence="2" id="KW-0805">Transcription regulation</keyword>
<dbReference type="PANTHER" id="PTHR30118:SF15">
    <property type="entry name" value="TRANSCRIPTIONAL REGULATORY PROTEIN"/>
    <property type="match status" value="1"/>
</dbReference>
<organism evidence="6 7">
    <name type="scientific">Ferrimonas sediminum</name>
    <dbReference type="NCBI Taxonomy" id="718193"/>
    <lineage>
        <taxon>Bacteria</taxon>
        <taxon>Pseudomonadati</taxon>
        <taxon>Pseudomonadota</taxon>
        <taxon>Gammaproteobacteria</taxon>
        <taxon>Alteromonadales</taxon>
        <taxon>Ferrimonadaceae</taxon>
        <taxon>Ferrimonas</taxon>
    </lineage>
</organism>
<dbReference type="InterPro" id="IPR000847">
    <property type="entry name" value="LysR_HTH_N"/>
</dbReference>
<comment type="similarity">
    <text evidence="1">Belongs to the LysR transcriptional regulatory family.</text>
</comment>
<dbReference type="EMBL" id="FNEM01000009">
    <property type="protein sequence ID" value="SDJ50471.1"/>
    <property type="molecule type" value="Genomic_DNA"/>
</dbReference>
<keyword evidence="7" id="KW-1185">Reference proteome</keyword>
<dbReference type="GO" id="GO:0003677">
    <property type="term" value="F:DNA binding"/>
    <property type="evidence" value="ECO:0007669"/>
    <property type="project" value="UniProtKB-KW"/>
</dbReference>
<dbReference type="GO" id="GO:0003700">
    <property type="term" value="F:DNA-binding transcription factor activity"/>
    <property type="evidence" value="ECO:0007669"/>
    <property type="project" value="InterPro"/>
</dbReference>